<dbReference type="InterPro" id="IPR018531">
    <property type="entry name" value="DUF1993"/>
</dbReference>
<sequence>MSFTFYDHCVPITQRALKSLREILLKAQTVPDSAALLAARLDSDMWPLSMQIWVSCDFCTKLAANLEGREHVAEDQEITTWDTAMAQIERALVALDALDRDAVNAKQQDKLKCLLGTGETLQLVATDYTVGWTIPNLIFHVSVAYSILRMRKVPLGKLDYLGQFMLPYHSFYV</sequence>
<dbReference type="EMBL" id="LGSR01000022">
    <property type="protein sequence ID" value="KOS18000.1"/>
    <property type="molecule type" value="Genomic_DNA"/>
</dbReference>
<organism evidence="1 2">
    <name type="scientific">Escovopsis weberi</name>
    <dbReference type="NCBI Taxonomy" id="150374"/>
    <lineage>
        <taxon>Eukaryota</taxon>
        <taxon>Fungi</taxon>
        <taxon>Dikarya</taxon>
        <taxon>Ascomycota</taxon>
        <taxon>Pezizomycotina</taxon>
        <taxon>Sordariomycetes</taxon>
        <taxon>Hypocreomycetidae</taxon>
        <taxon>Hypocreales</taxon>
        <taxon>Hypocreaceae</taxon>
        <taxon>Escovopsis</taxon>
    </lineage>
</organism>
<evidence type="ECO:0008006" key="3">
    <source>
        <dbReference type="Google" id="ProtNLM"/>
    </source>
</evidence>
<dbReference type="PANTHER" id="PTHR36922:SF1">
    <property type="entry name" value="DUF1993 DOMAIN-CONTAINING PROTEIN"/>
    <property type="match status" value="1"/>
</dbReference>
<dbReference type="Proteomes" id="UP000053831">
    <property type="component" value="Unassembled WGS sequence"/>
</dbReference>
<dbReference type="SUPFAM" id="SSF109854">
    <property type="entry name" value="DinB/YfiT-like putative metalloenzymes"/>
    <property type="match status" value="1"/>
</dbReference>
<keyword evidence="2" id="KW-1185">Reference proteome</keyword>
<dbReference type="PANTHER" id="PTHR36922">
    <property type="entry name" value="BLL2446 PROTEIN"/>
    <property type="match status" value="1"/>
</dbReference>
<evidence type="ECO:0000313" key="1">
    <source>
        <dbReference type="EMBL" id="KOS18000.1"/>
    </source>
</evidence>
<dbReference type="InterPro" id="IPR034660">
    <property type="entry name" value="DinB/YfiT-like"/>
</dbReference>
<protein>
    <recommendedName>
        <fullName evidence="3">DUF1993 domain-containing protein</fullName>
    </recommendedName>
</protein>
<accession>A0A0M8N1G6</accession>
<dbReference type="OrthoDB" id="3724345at2759"/>
<evidence type="ECO:0000313" key="2">
    <source>
        <dbReference type="Proteomes" id="UP000053831"/>
    </source>
</evidence>
<dbReference type="AlphaFoldDB" id="A0A0M8N1G6"/>
<reference evidence="1 2" key="1">
    <citation type="submission" date="2015-07" db="EMBL/GenBank/DDBJ databases">
        <title>The genome of the fungus Escovopsis weberi, a specialized disease agent of ant agriculture.</title>
        <authorList>
            <person name="de Man T.J."/>
            <person name="Stajich J.E."/>
            <person name="Kubicek C.P."/>
            <person name="Chenthamara K."/>
            <person name="Atanasova L."/>
            <person name="Druzhinina I.S."/>
            <person name="Birnbaum S."/>
            <person name="Barribeau S.M."/>
            <person name="Teiling C."/>
            <person name="Suen G."/>
            <person name="Currie C."/>
            <person name="Gerardo N.M."/>
        </authorList>
    </citation>
    <scope>NUCLEOTIDE SEQUENCE [LARGE SCALE GENOMIC DNA]</scope>
</reference>
<dbReference type="Gene3D" id="1.20.120.450">
    <property type="entry name" value="dinb family like domain"/>
    <property type="match status" value="1"/>
</dbReference>
<dbReference type="Pfam" id="PF09351">
    <property type="entry name" value="DUF1993"/>
    <property type="match status" value="1"/>
</dbReference>
<name>A0A0M8N1G6_ESCWE</name>
<proteinExistence type="predicted"/>
<gene>
    <name evidence="1" type="ORF">ESCO_002840</name>
</gene>
<dbReference type="STRING" id="150374.A0A0M8N1G6"/>
<comment type="caution">
    <text evidence="1">The sequence shown here is derived from an EMBL/GenBank/DDBJ whole genome shotgun (WGS) entry which is preliminary data.</text>
</comment>